<sequence length="170" mass="18336">MTHVNIEISVTFTAQVLTTGGVVVAEQLVEYSAIPASEQCENHTCVIFSNLTPQTNYNINVVDGVGNGTGTTSPIETCENSASYVNEKNIQLLGTSYFIPTTLCTQTWSPQSMPDGKGGKCIRFDPELQAGECVRVCLCGWTDIAPHNATDSAVVNVWKRPTPTTNYSIV</sequence>
<evidence type="ECO:0000313" key="1">
    <source>
        <dbReference type="EMBL" id="GAH15792.1"/>
    </source>
</evidence>
<dbReference type="EMBL" id="BART01034229">
    <property type="protein sequence ID" value="GAH15792.1"/>
    <property type="molecule type" value="Genomic_DNA"/>
</dbReference>
<proteinExistence type="predicted"/>
<dbReference type="AlphaFoldDB" id="X1D6E5"/>
<comment type="caution">
    <text evidence="1">The sequence shown here is derived from an EMBL/GenBank/DDBJ whole genome shotgun (WGS) entry which is preliminary data.</text>
</comment>
<protein>
    <submittedName>
        <fullName evidence="1">Uncharacterized protein</fullName>
    </submittedName>
</protein>
<organism evidence="1">
    <name type="scientific">marine sediment metagenome</name>
    <dbReference type="NCBI Taxonomy" id="412755"/>
    <lineage>
        <taxon>unclassified sequences</taxon>
        <taxon>metagenomes</taxon>
        <taxon>ecological metagenomes</taxon>
    </lineage>
</organism>
<accession>X1D6E5</accession>
<gene>
    <name evidence="1" type="ORF">S01H4_58573</name>
</gene>
<feature type="non-terminal residue" evidence="1">
    <location>
        <position position="170"/>
    </location>
</feature>
<reference evidence="1" key="1">
    <citation type="journal article" date="2014" name="Front. Microbiol.">
        <title>High frequency of phylogenetically diverse reductive dehalogenase-homologous genes in deep subseafloor sedimentary metagenomes.</title>
        <authorList>
            <person name="Kawai M."/>
            <person name="Futagami T."/>
            <person name="Toyoda A."/>
            <person name="Takaki Y."/>
            <person name="Nishi S."/>
            <person name="Hori S."/>
            <person name="Arai W."/>
            <person name="Tsubouchi T."/>
            <person name="Morono Y."/>
            <person name="Uchiyama I."/>
            <person name="Ito T."/>
            <person name="Fujiyama A."/>
            <person name="Inagaki F."/>
            <person name="Takami H."/>
        </authorList>
    </citation>
    <scope>NUCLEOTIDE SEQUENCE</scope>
    <source>
        <strain evidence="1">Expedition CK06-06</strain>
    </source>
</reference>
<name>X1D6E5_9ZZZZ</name>